<dbReference type="HOGENOM" id="CLU_113669_0_0_4"/>
<comment type="caution">
    <text evidence="1">The sequence shown here is derived from an EMBL/GenBank/DDBJ whole genome shotgun (WGS) entry which is preliminary data.</text>
</comment>
<dbReference type="EMBL" id="AEWV01000040">
    <property type="protein sequence ID" value="EGC16572.1"/>
    <property type="molecule type" value="Genomic_DNA"/>
</dbReference>
<evidence type="ECO:0000313" key="1">
    <source>
        <dbReference type="EMBL" id="EGC16572.1"/>
    </source>
</evidence>
<evidence type="ECO:0000313" key="2">
    <source>
        <dbReference type="Proteomes" id="UP000004088"/>
    </source>
</evidence>
<dbReference type="STRING" id="888741.HMPREF9098_1942"/>
<name>F0F1F7_9NEIS</name>
<keyword evidence="2" id="KW-1185">Reference proteome</keyword>
<dbReference type="Proteomes" id="UP000004088">
    <property type="component" value="Unassembled WGS sequence"/>
</dbReference>
<accession>F0F1F7</accession>
<organism evidence="1 2">
    <name type="scientific">Kingella denitrificans ATCC 33394</name>
    <dbReference type="NCBI Taxonomy" id="888741"/>
    <lineage>
        <taxon>Bacteria</taxon>
        <taxon>Pseudomonadati</taxon>
        <taxon>Pseudomonadota</taxon>
        <taxon>Betaproteobacteria</taxon>
        <taxon>Neisseriales</taxon>
        <taxon>Neisseriaceae</taxon>
        <taxon>Kingella</taxon>
    </lineage>
</organism>
<reference evidence="1 2" key="1">
    <citation type="submission" date="2011-01" db="EMBL/GenBank/DDBJ databases">
        <authorList>
            <person name="Muzny D."/>
            <person name="Qin X."/>
            <person name="Deng J."/>
            <person name="Jiang H."/>
            <person name="Liu Y."/>
            <person name="Qu J."/>
            <person name="Song X.-Z."/>
            <person name="Zhang L."/>
            <person name="Thornton R."/>
            <person name="Coyle M."/>
            <person name="Francisco L."/>
            <person name="Jackson L."/>
            <person name="Javaid M."/>
            <person name="Korchina V."/>
            <person name="Kovar C."/>
            <person name="Mata R."/>
            <person name="Mathew T."/>
            <person name="Ngo R."/>
            <person name="Nguyen L."/>
            <person name="Nguyen N."/>
            <person name="Okwuonu G."/>
            <person name="Ongeri F."/>
            <person name="Pham C."/>
            <person name="Simmons D."/>
            <person name="Wilczek-Boney K."/>
            <person name="Hale W."/>
            <person name="Jakkamsetti A."/>
            <person name="Pham P."/>
            <person name="Ruth R."/>
            <person name="San Lucas F."/>
            <person name="Warren J."/>
            <person name="Zhang J."/>
            <person name="Zhao Z."/>
            <person name="Zhou C."/>
            <person name="Zhu D."/>
            <person name="Lee S."/>
            <person name="Bess C."/>
            <person name="Blankenburg K."/>
            <person name="Forbes L."/>
            <person name="Fu Q."/>
            <person name="Gubbala S."/>
            <person name="Hirani K."/>
            <person name="Jayaseelan J.C."/>
            <person name="Lara F."/>
            <person name="Munidasa M."/>
            <person name="Palculict T."/>
            <person name="Patil S."/>
            <person name="Pu L.-L."/>
            <person name="Saada N."/>
            <person name="Tang L."/>
            <person name="Weissenberger G."/>
            <person name="Zhu Y."/>
            <person name="Hemphill L."/>
            <person name="Shang Y."/>
            <person name="Youmans B."/>
            <person name="Ayvaz T."/>
            <person name="Ross M."/>
            <person name="Santibanez J."/>
            <person name="Aqrawi P."/>
            <person name="Gross S."/>
            <person name="Joshi V."/>
            <person name="Fowler G."/>
            <person name="Nazareth L."/>
            <person name="Reid J."/>
            <person name="Worley K."/>
            <person name="Petrosino J."/>
            <person name="Highlander S."/>
            <person name="Gibbs R."/>
        </authorList>
    </citation>
    <scope>NUCLEOTIDE SEQUENCE [LARGE SCALE GENOMIC DNA]</scope>
    <source>
        <strain evidence="1 2">ATCC 33394</strain>
    </source>
</reference>
<gene>
    <name evidence="1" type="ORF">HMPREF9098_1942</name>
</gene>
<dbReference type="RefSeq" id="WP_003783954.1">
    <property type="nucleotide sequence ID" value="NZ_GL870929.1"/>
</dbReference>
<proteinExistence type="predicted"/>
<dbReference type="AlphaFoldDB" id="F0F1F7"/>
<protein>
    <submittedName>
        <fullName evidence="1">Uncharacterized protein</fullName>
    </submittedName>
</protein>
<sequence>MNYDTLHQNFILLAPATLNQYLADGTFWQTFTDCLSPLVSPIKGMPHVKAAQYDGRKAVKLGRLSWRADVLQKLTDNYRQSSHPDTFFFEFLSAYFPNLSACVKQNETPKLTLALEQPYNQPYSSLLLSLCQDYFDDLGAAFVSDTVNRLSQHIGATLRLHKQRPYAYPAASSSHGAWTDSIQDLSAHTAAEWDGRKWHIAEAFADWAAF</sequence>